<name>A0A2U1N9E3_ARTAN</name>
<evidence type="ECO:0000313" key="3">
    <source>
        <dbReference type="Proteomes" id="UP000245207"/>
    </source>
</evidence>
<feature type="transmembrane region" description="Helical" evidence="1">
    <location>
        <begin position="72"/>
        <end position="100"/>
    </location>
</feature>
<accession>A0A2U1N9E3</accession>
<keyword evidence="3" id="KW-1185">Reference proteome</keyword>
<proteinExistence type="predicted"/>
<feature type="transmembrane region" description="Helical" evidence="1">
    <location>
        <begin position="404"/>
        <end position="430"/>
    </location>
</feature>
<dbReference type="Gene3D" id="3.30.1370.10">
    <property type="entry name" value="K Homology domain, type 1"/>
    <property type="match status" value="1"/>
</dbReference>
<feature type="transmembrane region" description="Helical" evidence="1">
    <location>
        <begin position="121"/>
        <end position="139"/>
    </location>
</feature>
<dbReference type="OrthoDB" id="1913803at2759"/>
<protein>
    <recommendedName>
        <fullName evidence="4">Transmembrane protein</fullName>
    </recommendedName>
</protein>
<keyword evidence="1" id="KW-1133">Transmembrane helix</keyword>
<dbReference type="GO" id="GO:0003723">
    <property type="term" value="F:RNA binding"/>
    <property type="evidence" value="ECO:0007669"/>
    <property type="project" value="InterPro"/>
</dbReference>
<evidence type="ECO:0008006" key="4">
    <source>
        <dbReference type="Google" id="ProtNLM"/>
    </source>
</evidence>
<dbReference type="EMBL" id="PKPP01003303">
    <property type="protein sequence ID" value="PWA70111.1"/>
    <property type="molecule type" value="Genomic_DNA"/>
</dbReference>
<dbReference type="PANTHER" id="PTHR37172">
    <property type="entry name" value="TRANSMEMBRANE PROTEIN"/>
    <property type="match status" value="1"/>
</dbReference>
<dbReference type="AlphaFoldDB" id="A0A2U1N9E3"/>
<reference evidence="2 3" key="1">
    <citation type="journal article" date="2018" name="Mol. Plant">
        <title>The genome of Artemisia annua provides insight into the evolution of Asteraceae family and artemisinin biosynthesis.</title>
        <authorList>
            <person name="Shen Q."/>
            <person name="Zhang L."/>
            <person name="Liao Z."/>
            <person name="Wang S."/>
            <person name="Yan T."/>
            <person name="Shi P."/>
            <person name="Liu M."/>
            <person name="Fu X."/>
            <person name="Pan Q."/>
            <person name="Wang Y."/>
            <person name="Lv Z."/>
            <person name="Lu X."/>
            <person name="Zhang F."/>
            <person name="Jiang W."/>
            <person name="Ma Y."/>
            <person name="Chen M."/>
            <person name="Hao X."/>
            <person name="Li L."/>
            <person name="Tang Y."/>
            <person name="Lv G."/>
            <person name="Zhou Y."/>
            <person name="Sun X."/>
            <person name="Brodelius P.E."/>
            <person name="Rose J.K.C."/>
            <person name="Tang K."/>
        </authorList>
    </citation>
    <scope>NUCLEOTIDE SEQUENCE [LARGE SCALE GENOMIC DNA]</scope>
    <source>
        <strain evidence="3">cv. Huhao1</strain>
        <tissue evidence="2">Leaf</tissue>
    </source>
</reference>
<feature type="transmembrane region" description="Helical" evidence="1">
    <location>
        <begin position="245"/>
        <end position="271"/>
    </location>
</feature>
<dbReference type="PANTHER" id="PTHR37172:SF3">
    <property type="entry name" value="TRANSMEMBRANE PROTEIN"/>
    <property type="match status" value="1"/>
</dbReference>
<keyword evidence="1" id="KW-0472">Membrane</keyword>
<sequence>MASITITKIDQMSENIFLKCRGTIQIFTTNLLSLLLPLSFLLLARLSTADYLMSLNDYPAEVELEEPSMVFFSLLLNAIPLSPLHILVSLLCVASLVHNLNHSRITFPSFLDSLETGKPRLYMAWIVLCTLQVCVGLGIEGSIGAGIDGSGFGHERNFICRIVFFLGLHATTTYWWRTIVKPVVDDTIFGFEVEERWIERVVMGASLGGLWWWRLRDEVEALVVVVEMKREMEVGVGVVDLMGWWLYYLVVTIGMVKVLKCLIWFGVVLLYRKVEQVRDDNDDDSLGVQEKVCVGLGIEGSIGAGIDGSGFGHERNFICRIVFFLGLHATTTYWWRTIVKPVVDDTIFGFEVEERWIERVVMGASLGGLWWWRLRDEVEALVVVVEMKREMEVGVGVVDLMGWWLYYLVVTIGMVKVLKCLIWFGVVLLYRKVEQVRDDNDDDSLGVQEKEDKLRRRPGYEHLDEQLHILIEADLPPTVVDSRLRHAGDNRRASRTSEILQVSTLLSNRFSELDRVRHRSPSPMASAGLNG</sequence>
<organism evidence="2 3">
    <name type="scientific">Artemisia annua</name>
    <name type="common">Sweet wormwood</name>
    <dbReference type="NCBI Taxonomy" id="35608"/>
    <lineage>
        <taxon>Eukaryota</taxon>
        <taxon>Viridiplantae</taxon>
        <taxon>Streptophyta</taxon>
        <taxon>Embryophyta</taxon>
        <taxon>Tracheophyta</taxon>
        <taxon>Spermatophyta</taxon>
        <taxon>Magnoliopsida</taxon>
        <taxon>eudicotyledons</taxon>
        <taxon>Gunneridae</taxon>
        <taxon>Pentapetalae</taxon>
        <taxon>asterids</taxon>
        <taxon>campanulids</taxon>
        <taxon>Asterales</taxon>
        <taxon>Asteraceae</taxon>
        <taxon>Asteroideae</taxon>
        <taxon>Anthemideae</taxon>
        <taxon>Artemisiinae</taxon>
        <taxon>Artemisia</taxon>
    </lineage>
</organism>
<dbReference type="STRING" id="35608.A0A2U1N9E3"/>
<gene>
    <name evidence="2" type="ORF">CTI12_AA292940</name>
</gene>
<dbReference type="Proteomes" id="UP000245207">
    <property type="component" value="Unassembled WGS sequence"/>
</dbReference>
<evidence type="ECO:0000256" key="1">
    <source>
        <dbReference type="SAM" id="Phobius"/>
    </source>
</evidence>
<feature type="transmembrane region" description="Helical" evidence="1">
    <location>
        <begin position="317"/>
        <end position="335"/>
    </location>
</feature>
<evidence type="ECO:0000313" key="2">
    <source>
        <dbReference type="EMBL" id="PWA70111.1"/>
    </source>
</evidence>
<comment type="caution">
    <text evidence="2">The sequence shown here is derived from an EMBL/GenBank/DDBJ whole genome shotgun (WGS) entry which is preliminary data.</text>
</comment>
<dbReference type="InterPro" id="IPR036612">
    <property type="entry name" value="KH_dom_type_1_sf"/>
</dbReference>
<keyword evidence="1" id="KW-0812">Transmembrane</keyword>